<dbReference type="Proteomes" id="UP001303222">
    <property type="component" value="Unassembled WGS sequence"/>
</dbReference>
<evidence type="ECO:0000313" key="2">
    <source>
        <dbReference type="EMBL" id="KAK3956247.1"/>
    </source>
</evidence>
<sequence>MDGSSGYSDGLGPAINNAHVNLPFYNKYAERHREAKQTKHKSHLRFRFGKVLITDGVTPTGRQIATILNKKGHYQIHALYPPGYFPKSVPLAHRRRLIYPVDKTHFLTPVSKHRSYLTWYHAVVEICLEHKIHYIIPQHDTMAVFAAHIKELKRQDVYVHTPRLTSIHSIVDKLAMYRMLRDLNVWHHPWVFLGKETNTQDKIMQIAGYIKESGNYPVMLTDRTEGSDSVYVRIGSKKELEDYILEGERKNATEFLHQAQGIFNNGKLGKWHAWTLLPVQQEITSHFRKTSSYDQRTGLVLRRIGMHLKWHGALSVTFWLPISESGAEPRVMRIDMGIREPMNAYYSGVDLIDALLDLSLPEHSGTEWEDGPRWQDPDRAFDMPEPPTEEDAAVDGTGRHEVHAEQDDVEARGEDDDFKPFPLRVMLVPNFNPLTRGPGEHVQTTVYVNSKSASRLSGETTAATSSSDNPTPENRRRIWRTFHTLRAFVGVEGHGGDGDEEADLGPFEAALPNGGRCEWKTGVSTRQFVLEAEQRITESGETSMLKRLTTVLSDRTCQKSKEEHTPYFLNLWTSSRRNVYNMARQVIDLTVKGKPGTLLSRLLRDDWPHPNPRGLRRDQYADIFKTHLWDGPAMPDGPWGLAFPVESYCQAKRFRVHSQKGVPRDHVAYQFFVRQGQAYGTGTLLPLGNVHPRGPGKKNFRTPVYLPPTPFDLICVGETPKTWNSWTFVPDPHRPRDGELIPSHDSPEKKYIAVSENPQMGEMTPGRCFLFRGNKQHVPRWNRPYRYRMGDHLRYLVNDRRRKLPYPPWGFFFVDDTIHPPVSEDDCFRPIIPVACGIPRTDTVYFYHAHDYSRPYMGYFVPADHYEMVQKLPYNFHYPPLLNPIPVSPPTSSLVRHNALGRAGPSPRGRSEPADQSPRLDARRDAKGKGKPTESEQEQDPKHVWVTAEEILGQKTDEPGETSKSDETDE</sequence>
<dbReference type="Gene3D" id="3.40.50.20">
    <property type="match status" value="1"/>
</dbReference>
<feature type="compositionally biased region" description="Basic and acidic residues" evidence="1">
    <location>
        <begin position="364"/>
        <end position="382"/>
    </location>
</feature>
<comment type="caution">
    <text evidence="2">The sequence shown here is derived from an EMBL/GenBank/DDBJ whole genome shotgun (WGS) entry which is preliminary data.</text>
</comment>
<accession>A0AAN6P5W5</accession>
<dbReference type="EMBL" id="MU859067">
    <property type="protein sequence ID" value="KAK3956247.1"/>
    <property type="molecule type" value="Genomic_DNA"/>
</dbReference>
<feature type="region of interest" description="Disordered" evidence="1">
    <location>
        <begin position="452"/>
        <end position="476"/>
    </location>
</feature>
<organism evidence="2 3">
    <name type="scientific">Pseudoneurospora amorphoporcata</name>
    <dbReference type="NCBI Taxonomy" id="241081"/>
    <lineage>
        <taxon>Eukaryota</taxon>
        <taxon>Fungi</taxon>
        <taxon>Dikarya</taxon>
        <taxon>Ascomycota</taxon>
        <taxon>Pezizomycotina</taxon>
        <taxon>Sordariomycetes</taxon>
        <taxon>Sordariomycetidae</taxon>
        <taxon>Sordariales</taxon>
        <taxon>Sordariaceae</taxon>
        <taxon>Pseudoneurospora</taxon>
    </lineage>
</organism>
<feature type="compositionally biased region" description="Polar residues" evidence="1">
    <location>
        <begin position="452"/>
        <end position="472"/>
    </location>
</feature>
<reference evidence="2" key="2">
    <citation type="submission" date="2023-06" db="EMBL/GenBank/DDBJ databases">
        <authorList>
            <consortium name="Lawrence Berkeley National Laboratory"/>
            <person name="Mondo S.J."/>
            <person name="Hensen N."/>
            <person name="Bonometti L."/>
            <person name="Westerberg I."/>
            <person name="Brannstrom I.O."/>
            <person name="Guillou S."/>
            <person name="Cros-Aarteil S."/>
            <person name="Calhoun S."/>
            <person name="Haridas S."/>
            <person name="Kuo A."/>
            <person name="Pangilinan J."/>
            <person name="Riley R."/>
            <person name="Labutti K."/>
            <person name="Andreopoulos B."/>
            <person name="Lipzen A."/>
            <person name="Chen C."/>
            <person name="Yanf M."/>
            <person name="Daum C."/>
            <person name="Ng V."/>
            <person name="Clum A."/>
            <person name="Steindorff A."/>
            <person name="Ohm R."/>
            <person name="Martin F."/>
            <person name="Silar P."/>
            <person name="Natvig D."/>
            <person name="Lalanne C."/>
            <person name="Gautier V."/>
            <person name="Ament-Velasquez S.L."/>
            <person name="Kruys A."/>
            <person name="Hutchinson M.I."/>
            <person name="Powell A.J."/>
            <person name="Barry K."/>
            <person name="Miller A.N."/>
            <person name="Grigoriev I.V."/>
            <person name="Debuchy R."/>
            <person name="Gladieux P."/>
            <person name="Thoren M.H."/>
            <person name="Johannesson H."/>
        </authorList>
    </citation>
    <scope>NUCLEOTIDE SEQUENCE</scope>
    <source>
        <strain evidence="2">CBS 626.80</strain>
    </source>
</reference>
<gene>
    <name evidence="2" type="ORF">QBC32DRAFT_251000</name>
</gene>
<keyword evidence="3" id="KW-1185">Reference proteome</keyword>
<proteinExistence type="predicted"/>
<feature type="compositionally biased region" description="Basic and acidic residues" evidence="1">
    <location>
        <begin position="955"/>
        <end position="970"/>
    </location>
</feature>
<reference evidence="2" key="1">
    <citation type="journal article" date="2023" name="Mol. Phylogenet. Evol.">
        <title>Genome-scale phylogeny and comparative genomics of the fungal order Sordariales.</title>
        <authorList>
            <person name="Hensen N."/>
            <person name="Bonometti L."/>
            <person name="Westerberg I."/>
            <person name="Brannstrom I.O."/>
            <person name="Guillou S."/>
            <person name="Cros-Aarteil S."/>
            <person name="Calhoun S."/>
            <person name="Haridas S."/>
            <person name="Kuo A."/>
            <person name="Mondo S."/>
            <person name="Pangilinan J."/>
            <person name="Riley R."/>
            <person name="LaButti K."/>
            <person name="Andreopoulos B."/>
            <person name="Lipzen A."/>
            <person name="Chen C."/>
            <person name="Yan M."/>
            <person name="Daum C."/>
            <person name="Ng V."/>
            <person name="Clum A."/>
            <person name="Steindorff A."/>
            <person name="Ohm R.A."/>
            <person name="Martin F."/>
            <person name="Silar P."/>
            <person name="Natvig D.O."/>
            <person name="Lalanne C."/>
            <person name="Gautier V."/>
            <person name="Ament-Velasquez S.L."/>
            <person name="Kruys A."/>
            <person name="Hutchinson M.I."/>
            <person name="Powell A.J."/>
            <person name="Barry K."/>
            <person name="Miller A.N."/>
            <person name="Grigoriev I.V."/>
            <person name="Debuchy R."/>
            <person name="Gladieux P."/>
            <person name="Hiltunen Thoren M."/>
            <person name="Johannesson H."/>
        </authorList>
    </citation>
    <scope>NUCLEOTIDE SEQUENCE</scope>
    <source>
        <strain evidence="2">CBS 626.80</strain>
    </source>
</reference>
<feature type="region of interest" description="Disordered" evidence="1">
    <location>
        <begin position="364"/>
        <end position="417"/>
    </location>
</feature>
<evidence type="ECO:0000313" key="3">
    <source>
        <dbReference type="Proteomes" id="UP001303222"/>
    </source>
</evidence>
<evidence type="ECO:0000256" key="1">
    <source>
        <dbReference type="SAM" id="MobiDB-lite"/>
    </source>
</evidence>
<protein>
    <submittedName>
        <fullName evidence="2">Uncharacterized protein</fullName>
    </submittedName>
</protein>
<feature type="region of interest" description="Disordered" evidence="1">
    <location>
        <begin position="893"/>
        <end position="970"/>
    </location>
</feature>
<dbReference type="AlphaFoldDB" id="A0AAN6P5W5"/>
<name>A0AAN6P5W5_9PEZI</name>
<feature type="compositionally biased region" description="Basic and acidic residues" evidence="1">
    <location>
        <begin position="397"/>
        <end position="412"/>
    </location>
</feature>
<feature type="compositionally biased region" description="Basic and acidic residues" evidence="1">
    <location>
        <begin position="909"/>
        <end position="943"/>
    </location>
</feature>